<evidence type="ECO:0000313" key="2">
    <source>
        <dbReference type="RefSeq" id="XP_035660067.1"/>
    </source>
</evidence>
<dbReference type="RefSeq" id="XP_035660067.1">
    <property type="nucleotide sequence ID" value="XM_035804174.1"/>
</dbReference>
<keyword evidence="1" id="KW-1185">Reference proteome</keyword>
<dbReference type="Proteomes" id="UP000001554">
    <property type="component" value="Chromosome 17"/>
</dbReference>
<name>A0A9J7KID8_BRAFL</name>
<sequence length="140" mass="15575">MAGLGGKCAQPGFQLSQAEEGDYHSATEMQQALTDFWRPLHILKGRKSPTWRVETSDVKDTAGLGRKCDQPGFQLSCAEEGDYHIATEVQQAPTERWSQQAEHSQHILQFFAASTLDDSRHGAHGFGYFREACTFLVTSI</sequence>
<gene>
    <name evidence="2" type="primary">LOC118404817</name>
</gene>
<dbReference type="AlphaFoldDB" id="A0A9J7KID8"/>
<reference evidence="2" key="2">
    <citation type="submission" date="2025-08" db="UniProtKB">
        <authorList>
            <consortium name="RefSeq"/>
        </authorList>
    </citation>
    <scope>IDENTIFICATION</scope>
    <source>
        <strain evidence="2">S238N-H82</strain>
        <tissue evidence="2">Testes</tissue>
    </source>
</reference>
<organism evidence="1 2">
    <name type="scientific">Branchiostoma floridae</name>
    <name type="common">Florida lancelet</name>
    <name type="synonym">Amphioxus</name>
    <dbReference type="NCBI Taxonomy" id="7739"/>
    <lineage>
        <taxon>Eukaryota</taxon>
        <taxon>Metazoa</taxon>
        <taxon>Chordata</taxon>
        <taxon>Cephalochordata</taxon>
        <taxon>Leptocardii</taxon>
        <taxon>Amphioxiformes</taxon>
        <taxon>Branchiostomatidae</taxon>
        <taxon>Branchiostoma</taxon>
    </lineage>
</organism>
<reference evidence="1" key="1">
    <citation type="journal article" date="2020" name="Nat. Ecol. Evol.">
        <title>Deeply conserved synteny resolves early events in vertebrate evolution.</title>
        <authorList>
            <person name="Simakov O."/>
            <person name="Marletaz F."/>
            <person name="Yue J.X."/>
            <person name="O'Connell B."/>
            <person name="Jenkins J."/>
            <person name="Brandt A."/>
            <person name="Calef R."/>
            <person name="Tung C.H."/>
            <person name="Huang T.K."/>
            <person name="Schmutz J."/>
            <person name="Satoh N."/>
            <person name="Yu J.K."/>
            <person name="Putnam N.H."/>
            <person name="Green R.E."/>
            <person name="Rokhsar D.S."/>
        </authorList>
    </citation>
    <scope>NUCLEOTIDE SEQUENCE [LARGE SCALE GENOMIC DNA]</scope>
    <source>
        <strain evidence="1">S238N-H82</strain>
    </source>
</reference>
<evidence type="ECO:0000313" key="1">
    <source>
        <dbReference type="Proteomes" id="UP000001554"/>
    </source>
</evidence>
<protein>
    <submittedName>
        <fullName evidence="2">Uncharacterized protein LOC118404817 isoform X1</fullName>
    </submittedName>
</protein>
<dbReference type="GeneID" id="118404817"/>
<dbReference type="KEGG" id="bfo:118404817"/>
<proteinExistence type="predicted"/>
<accession>A0A9J7KID8</accession>